<dbReference type="InterPro" id="IPR002052">
    <property type="entry name" value="DNA_methylase_N6_adenine_CS"/>
</dbReference>
<accession>A0A8S5QVI2</accession>
<dbReference type="EMBL" id="BK015738">
    <property type="protein sequence ID" value="DAE22709.1"/>
    <property type="molecule type" value="Genomic_DNA"/>
</dbReference>
<dbReference type="Pfam" id="PF02384">
    <property type="entry name" value="N6_Mtase"/>
    <property type="match status" value="1"/>
</dbReference>
<reference evidence="3" key="1">
    <citation type="journal article" date="2021" name="Proc. Natl. Acad. Sci. U.S.A.">
        <title>A Catalog of Tens of Thousands of Viruses from Human Metagenomes Reveals Hidden Associations with Chronic Diseases.</title>
        <authorList>
            <person name="Tisza M.J."/>
            <person name="Buck C.B."/>
        </authorList>
    </citation>
    <scope>NUCLEOTIDE SEQUENCE</scope>
    <source>
        <strain evidence="3">CtmZz45</strain>
    </source>
</reference>
<evidence type="ECO:0000259" key="2">
    <source>
        <dbReference type="Pfam" id="PF02384"/>
    </source>
</evidence>
<keyword evidence="3" id="KW-0808">Transferase</keyword>
<dbReference type="Gene3D" id="3.40.50.150">
    <property type="entry name" value="Vaccinia Virus protein VP39"/>
    <property type="match status" value="1"/>
</dbReference>
<organism evidence="3">
    <name type="scientific">Caudovirales sp. ctmZz45</name>
    <dbReference type="NCBI Taxonomy" id="2826784"/>
    <lineage>
        <taxon>Viruses</taxon>
        <taxon>Duplodnaviria</taxon>
        <taxon>Heunggongvirae</taxon>
        <taxon>Uroviricota</taxon>
        <taxon>Caudoviricetes</taxon>
    </lineage>
</organism>
<name>A0A8S5QVI2_9CAUD</name>
<dbReference type="InterPro" id="IPR003356">
    <property type="entry name" value="DNA_methylase_A-5"/>
</dbReference>
<keyword evidence="3" id="KW-0489">Methyltransferase</keyword>
<evidence type="ECO:0000313" key="3">
    <source>
        <dbReference type="EMBL" id="DAE22709.1"/>
    </source>
</evidence>
<protein>
    <submittedName>
        <fullName evidence="3">N-6 DNA Methylase</fullName>
    </submittedName>
</protein>
<feature type="domain" description="DNA methylase adenine-specific" evidence="2">
    <location>
        <begin position="9"/>
        <end position="226"/>
    </location>
</feature>
<dbReference type="PROSITE" id="PS00092">
    <property type="entry name" value="N6_MTASE"/>
    <property type="match status" value="1"/>
</dbReference>
<dbReference type="GO" id="GO:0008170">
    <property type="term" value="F:N-methyltransferase activity"/>
    <property type="evidence" value="ECO:0007669"/>
    <property type="project" value="InterPro"/>
</dbReference>
<dbReference type="GO" id="GO:0032259">
    <property type="term" value="P:methylation"/>
    <property type="evidence" value="ECO:0007669"/>
    <property type="project" value="UniProtKB-KW"/>
</dbReference>
<dbReference type="InterPro" id="IPR029063">
    <property type="entry name" value="SAM-dependent_MTases_sf"/>
</dbReference>
<sequence length="329" mass="38874">MSFKEHNNREISKKLAEYITGTELRKYVANKVKQYVNLENPTVFDGAVGSGQLEQFVNPSILYGVDVQESSINSARQNFQNTELEVKSFFEYERENFEVDCVIMNPPFSLKFKDLTEQEQKNIQKQFTWKKSGVVDDIFVLKSLEYTKRYAFYILFPGVGYRKTEEKFRELIGNRLAELNVISNAFTDTSIDVLFIVVDKNKITDNIYRELYDCKIDKIVISDSWKLDVSDYRWEQIREEKEVEEIDINALNRQISDLWINRVEKNLELDLFLIKECDANIDFIGNVRRLKAIIEKFENRFRSKKRCKTEMTLLEKQSKLLTLFSDAQR</sequence>
<dbReference type="GO" id="GO:0003677">
    <property type="term" value="F:DNA binding"/>
    <property type="evidence" value="ECO:0007669"/>
    <property type="project" value="InterPro"/>
</dbReference>
<dbReference type="SUPFAM" id="SSF53335">
    <property type="entry name" value="S-adenosyl-L-methionine-dependent methyltransferases"/>
    <property type="match status" value="1"/>
</dbReference>
<keyword evidence="1" id="KW-0680">Restriction system</keyword>
<dbReference type="GO" id="GO:0009307">
    <property type="term" value="P:DNA restriction-modification system"/>
    <property type="evidence" value="ECO:0007669"/>
    <property type="project" value="UniProtKB-KW"/>
</dbReference>
<proteinExistence type="predicted"/>
<evidence type="ECO:0000256" key="1">
    <source>
        <dbReference type="ARBA" id="ARBA00022747"/>
    </source>
</evidence>